<evidence type="ECO:0000313" key="5">
    <source>
        <dbReference type="Proteomes" id="UP000287969"/>
    </source>
</evidence>
<dbReference type="RefSeq" id="WP_071138639.1">
    <property type="nucleotide sequence ID" value="NZ_CP035282.1"/>
</dbReference>
<evidence type="ECO:0000256" key="1">
    <source>
        <dbReference type="ARBA" id="ARBA00001946"/>
    </source>
</evidence>
<organism evidence="4 5">
    <name type="scientific">Acidilutibacter cellobiosedens</name>
    <dbReference type="NCBI Taxonomy" id="2507161"/>
    <lineage>
        <taxon>Bacteria</taxon>
        <taxon>Bacillati</taxon>
        <taxon>Bacillota</taxon>
        <taxon>Tissierellia</taxon>
        <taxon>Tissierellales</taxon>
        <taxon>Acidilutibacteraceae</taxon>
        <taxon>Acidilutibacter</taxon>
    </lineage>
</organism>
<proteinExistence type="predicted"/>
<dbReference type="EMBL" id="CP035282">
    <property type="protein sequence ID" value="QAT61742.1"/>
    <property type="molecule type" value="Genomic_DNA"/>
</dbReference>
<dbReference type="GO" id="GO:0019693">
    <property type="term" value="P:ribose phosphate metabolic process"/>
    <property type="evidence" value="ECO:0007669"/>
    <property type="project" value="TreeGrafter"/>
</dbReference>
<dbReference type="OrthoDB" id="9806150at2"/>
<dbReference type="PROSITE" id="PS00893">
    <property type="entry name" value="NUDIX_BOX"/>
    <property type="match status" value="1"/>
</dbReference>
<accession>A0A410QCF2</accession>
<evidence type="ECO:0000259" key="3">
    <source>
        <dbReference type="PROSITE" id="PS51462"/>
    </source>
</evidence>
<dbReference type="CDD" id="cd03424">
    <property type="entry name" value="NUDIX_ADPRase_Nudt5_UGPPase_Nudt14"/>
    <property type="match status" value="1"/>
</dbReference>
<dbReference type="GO" id="GO:0006753">
    <property type="term" value="P:nucleoside phosphate metabolic process"/>
    <property type="evidence" value="ECO:0007669"/>
    <property type="project" value="TreeGrafter"/>
</dbReference>
<dbReference type="FunFam" id="3.90.79.10:FF:000024">
    <property type="entry name" value="ADP-ribose pyrophosphatase"/>
    <property type="match status" value="1"/>
</dbReference>
<dbReference type="Proteomes" id="UP000287969">
    <property type="component" value="Chromosome"/>
</dbReference>
<evidence type="ECO:0000256" key="2">
    <source>
        <dbReference type="ARBA" id="ARBA00022801"/>
    </source>
</evidence>
<dbReference type="SUPFAM" id="SSF55811">
    <property type="entry name" value="Nudix"/>
    <property type="match status" value="1"/>
</dbReference>
<keyword evidence="5" id="KW-1185">Reference proteome</keyword>
<dbReference type="KEGG" id="spoa:EQM13_09140"/>
<protein>
    <submittedName>
        <fullName evidence="4">NUDIX hydrolase</fullName>
    </submittedName>
</protein>
<dbReference type="PANTHER" id="PTHR11839">
    <property type="entry name" value="UDP/ADP-SUGAR PYROPHOSPHATASE"/>
    <property type="match status" value="1"/>
</dbReference>
<dbReference type="PROSITE" id="PS51462">
    <property type="entry name" value="NUDIX"/>
    <property type="match status" value="1"/>
</dbReference>
<dbReference type="InterPro" id="IPR000086">
    <property type="entry name" value="NUDIX_hydrolase_dom"/>
</dbReference>
<dbReference type="Gene3D" id="3.90.79.10">
    <property type="entry name" value="Nucleoside Triphosphate Pyrophosphohydrolase"/>
    <property type="match status" value="1"/>
</dbReference>
<dbReference type="PANTHER" id="PTHR11839:SF18">
    <property type="entry name" value="NUDIX HYDROLASE DOMAIN-CONTAINING PROTEIN"/>
    <property type="match status" value="1"/>
</dbReference>
<name>A0A410QCF2_9FIRM</name>
<dbReference type="InterPro" id="IPR015797">
    <property type="entry name" value="NUDIX_hydrolase-like_dom_sf"/>
</dbReference>
<dbReference type="AlphaFoldDB" id="A0A410QCF2"/>
<dbReference type="InterPro" id="IPR020084">
    <property type="entry name" value="NUDIX_hydrolase_CS"/>
</dbReference>
<reference evidence="5" key="1">
    <citation type="submission" date="2019-01" db="EMBL/GenBank/DDBJ databases">
        <title>Draft genomes of a novel of Sporanaerobacter strains.</title>
        <authorList>
            <person name="Ma S."/>
        </authorList>
    </citation>
    <scope>NUCLEOTIDE SEQUENCE [LARGE SCALE GENOMIC DNA]</scope>
    <source>
        <strain evidence="5">NJN-17</strain>
    </source>
</reference>
<dbReference type="GO" id="GO:0005829">
    <property type="term" value="C:cytosol"/>
    <property type="evidence" value="ECO:0007669"/>
    <property type="project" value="TreeGrafter"/>
</dbReference>
<dbReference type="GO" id="GO:0016787">
    <property type="term" value="F:hydrolase activity"/>
    <property type="evidence" value="ECO:0007669"/>
    <property type="project" value="UniProtKB-KW"/>
</dbReference>
<evidence type="ECO:0000313" key="4">
    <source>
        <dbReference type="EMBL" id="QAT61742.1"/>
    </source>
</evidence>
<feature type="domain" description="Nudix hydrolase" evidence="3">
    <location>
        <begin position="39"/>
        <end position="168"/>
    </location>
</feature>
<keyword evidence="2 4" id="KW-0378">Hydrolase</keyword>
<sequence length="180" mass="20577">MGFEEKTMKTEKIYEGKILNLRIDMVELPDKKYSKREIVEHPGAVAIAALTDDNEIILVKQYRKAVEKELVEIPAGMLEISEEPREAAVRELKEETGFSADKMEYICEFYTSPGFTNEKLYLFLATGLKAGESHPENDEYIDVLKFKLDNLVDMVWKGQILDSKTIIGAFAVSSYLQNKR</sequence>
<comment type="cofactor">
    <cofactor evidence="1">
        <name>Mg(2+)</name>
        <dbReference type="ChEBI" id="CHEBI:18420"/>
    </cofactor>
</comment>
<dbReference type="Pfam" id="PF00293">
    <property type="entry name" value="NUDIX"/>
    <property type="match status" value="1"/>
</dbReference>
<gene>
    <name evidence="4" type="ORF">EQM13_09140</name>
</gene>